<dbReference type="RefSeq" id="WP_167167374.1">
    <property type="nucleotide sequence ID" value="NZ_BAAAOO010000007.1"/>
</dbReference>
<dbReference type="InterPro" id="IPR002931">
    <property type="entry name" value="Transglutaminase-like"/>
</dbReference>
<comment type="caution">
    <text evidence="4">The sequence shown here is derived from an EMBL/GenBank/DDBJ whole genome shotgun (WGS) entry which is preliminary data.</text>
</comment>
<feature type="transmembrane region" description="Helical" evidence="2">
    <location>
        <begin position="226"/>
        <end position="250"/>
    </location>
</feature>
<dbReference type="Gene3D" id="3.10.620.30">
    <property type="match status" value="1"/>
</dbReference>
<keyword evidence="2" id="KW-1133">Transmembrane helix</keyword>
<dbReference type="Pfam" id="PF01841">
    <property type="entry name" value="Transglut_core"/>
    <property type="match status" value="1"/>
</dbReference>
<dbReference type="InterPro" id="IPR021878">
    <property type="entry name" value="TgpA_N"/>
</dbReference>
<dbReference type="PANTHER" id="PTHR42736:SF1">
    <property type="entry name" value="PROTEIN-GLUTAMINE GAMMA-GLUTAMYLTRANSFERASE"/>
    <property type="match status" value="1"/>
</dbReference>
<keyword evidence="2" id="KW-0812">Transmembrane</keyword>
<organism evidence="4 5">
    <name type="scientific">Brooklawnia cerclae</name>
    <dbReference type="NCBI Taxonomy" id="349934"/>
    <lineage>
        <taxon>Bacteria</taxon>
        <taxon>Bacillati</taxon>
        <taxon>Actinomycetota</taxon>
        <taxon>Actinomycetes</taxon>
        <taxon>Propionibacteriales</taxon>
        <taxon>Propionibacteriaceae</taxon>
        <taxon>Brooklawnia</taxon>
    </lineage>
</organism>
<feature type="compositionally biased region" description="Low complexity" evidence="1">
    <location>
        <begin position="565"/>
        <end position="597"/>
    </location>
</feature>
<feature type="transmembrane region" description="Helical" evidence="2">
    <location>
        <begin position="616"/>
        <end position="637"/>
    </location>
</feature>
<feature type="transmembrane region" description="Helical" evidence="2">
    <location>
        <begin position="136"/>
        <end position="156"/>
    </location>
</feature>
<evidence type="ECO:0000256" key="1">
    <source>
        <dbReference type="SAM" id="MobiDB-lite"/>
    </source>
</evidence>
<evidence type="ECO:0000313" key="5">
    <source>
        <dbReference type="Proteomes" id="UP000749311"/>
    </source>
</evidence>
<feature type="transmembrane region" description="Helical" evidence="2">
    <location>
        <begin position="86"/>
        <end position="107"/>
    </location>
</feature>
<dbReference type="Pfam" id="PF11992">
    <property type="entry name" value="TgpA_N"/>
    <property type="match status" value="1"/>
</dbReference>
<dbReference type="PANTHER" id="PTHR42736">
    <property type="entry name" value="PROTEIN-GLUTAMINE GAMMA-GLUTAMYLTRANSFERASE"/>
    <property type="match status" value="1"/>
</dbReference>
<evidence type="ECO:0000313" key="4">
    <source>
        <dbReference type="EMBL" id="NIH57525.1"/>
    </source>
</evidence>
<dbReference type="EMBL" id="JAAMOZ010000001">
    <property type="protein sequence ID" value="NIH57525.1"/>
    <property type="molecule type" value="Genomic_DNA"/>
</dbReference>
<feature type="transmembrane region" description="Helical" evidence="2">
    <location>
        <begin position="185"/>
        <end position="205"/>
    </location>
</feature>
<feature type="transmembrane region" description="Helical" evidence="2">
    <location>
        <begin position="53"/>
        <end position="74"/>
    </location>
</feature>
<gene>
    <name evidence="4" type="ORF">FB473_002170</name>
</gene>
<evidence type="ECO:0000259" key="3">
    <source>
        <dbReference type="SMART" id="SM00460"/>
    </source>
</evidence>
<dbReference type="Proteomes" id="UP000749311">
    <property type="component" value="Unassembled WGS sequence"/>
</dbReference>
<keyword evidence="2" id="KW-0472">Membrane</keyword>
<protein>
    <submittedName>
        <fullName evidence="4">Transglutaminase-like putative cysteine protease</fullName>
    </submittedName>
</protein>
<feature type="domain" description="Transglutaminase-like" evidence="3">
    <location>
        <begin position="483"/>
        <end position="553"/>
    </location>
</feature>
<feature type="region of interest" description="Disordered" evidence="1">
    <location>
        <begin position="558"/>
        <end position="609"/>
    </location>
</feature>
<dbReference type="SUPFAM" id="SSF54001">
    <property type="entry name" value="Cysteine proteinases"/>
    <property type="match status" value="1"/>
</dbReference>
<proteinExistence type="predicted"/>
<name>A0ABX0SKE8_9ACTN</name>
<accession>A0ABX0SKE8</accession>
<feature type="region of interest" description="Disordered" evidence="1">
    <location>
        <begin position="1"/>
        <end position="20"/>
    </location>
</feature>
<dbReference type="SMART" id="SM00460">
    <property type="entry name" value="TGc"/>
    <property type="match status" value="1"/>
</dbReference>
<reference evidence="4 5" key="1">
    <citation type="submission" date="2020-02" db="EMBL/GenBank/DDBJ databases">
        <title>Sequencing the genomes of 1000 actinobacteria strains.</title>
        <authorList>
            <person name="Klenk H.-P."/>
        </authorList>
    </citation>
    <scope>NUCLEOTIDE SEQUENCE [LARGE SCALE GENOMIC DNA]</scope>
    <source>
        <strain evidence="4 5">DSM 19609</strain>
    </source>
</reference>
<dbReference type="InterPro" id="IPR038765">
    <property type="entry name" value="Papain-like_cys_pep_sf"/>
</dbReference>
<keyword evidence="5" id="KW-1185">Reference proteome</keyword>
<dbReference type="InterPro" id="IPR052901">
    <property type="entry name" value="Bact_TGase-like"/>
</dbReference>
<sequence length="762" mass="80497">MSTRTPTRAATTDPAPARTRSVPVATTRDTLAVGLAAVLAALPLQQVTDDRRFWAAAIAVVVVLQLIAAATRALAHRAWLPSLVQVVVLTLGTWVAAGLQTGLLLGVPPWGSIELVVRTAAQHIATQPAPMAADDATLIVLTAAVGIMCLLVDFCFVVLGSGLLAVLPLLGSYLAASVVNTQAVWPGSMVAVCAAWLLLLATRTIDHDRRWSRGLARSTGSRPGAAVFVARALQLGAPAVALALVAGLAVPAVGARDLWQPGGDGTVQLVDPSIDLSENLRQPEDLPLLAYTTTATGGVYLRTSTLTTVNDSGWVQIDMSIQQGFPSRAPGVSGTRPTIDTQISIGDFASVYLPAPYAPSSWAAEGRWGYDPVSLTVLSTDRQLGAEATRDLTYSVESLVVDPTSEQLADAVAGTPPEGSAATEVPDDVPEEIIELARQITADATTDGQRAVAIQNWLRDPTRFTYDVNAPDGTGYEVLVNFLLDSRSGYCVHFAAAMALMARVVGIGSRVAVGFTPGEQQADGSWVVSAHDMHAWPELYFSGIGWVRFEPTVSIGNDPSWTQLEQEQPQSEPTTTTTSAPTTQASTSTPSATPSESATDETDEPAGTEAPADYGWLWWIVAALAVAAAPGLIRAALRLRRTSGRGDASRRIGGAWQELRASAIDLGVGWPDGTPRHVSEALSPTLDAAGGEALDRVAVLEERARYAAGVPQDATVATDVALVTKQWRTRVGTWTRLWTRIVPRSLFPRSLSTSSSALRDLR</sequence>
<evidence type="ECO:0000256" key="2">
    <source>
        <dbReference type="SAM" id="Phobius"/>
    </source>
</evidence>